<sequence>MIIYAETERLILREILPTDIEGMFELDSNPEVHRYLGNNPVKDKNSIIDIIAFIRQQYQDFGIGRWAVVDKQTNDFIGWCGLKYIIDETNGHNHYYDLGYRLIQRYWGKGFATEAAQATLRYGFDKLELPVIYAIAACENEGSNNVLKKIGFTYIEGFQDDQIACNWYQINAMENLRCSS</sequence>
<feature type="domain" description="N-acetyltransferase" evidence="1">
    <location>
        <begin position="10"/>
        <end position="173"/>
    </location>
</feature>
<gene>
    <name evidence="2" type="ORF">PQ465_07490</name>
</gene>
<dbReference type="Pfam" id="PF13302">
    <property type="entry name" value="Acetyltransf_3"/>
    <property type="match status" value="1"/>
</dbReference>
<dbReference type="InterPro" id="IPR051531">
    <property type="entry name" value="N-acetyltransferase"/>
</dbReference>
<dbReference type="RefSeq" id="WP_274268921.1">
    <property type="nucleotide sequence ID" value="NZ_CP117880.1"/>
</dbReference>
<dbReference type="EMBL" id="CP117880">
    <property type="protein sequence ID" value="WDF70212.1"/>
    <property type="molecule type" value="Genomic_DNA"/>
</dbReference>
<organism evidence="2 3">
    <name type="scientific">Sphingobacterium oryzagri</name>
    <dbReference type="NCBI Taxonomy" id="3025669"/>
    <lineage>
        <taxon>Bacteria</taxon>
        <taxon>Pseudomonadati</taxon>
        <taxon>Bacteroidota</taxon>
        <taxon>Sphingobacteriia</taxon>
        <taxon>Sphingobacteriales</taxon>
        <taxon>Sphingobacteriaceae</taxon>
        <taxon>Sphingobacterium</taxon>
    </lineage>
</organism>
<dbReference type="PANTHER" id="PTHR43792:SF16">
    <property type="entry name" value="N-ACETYLTRANSFERASE DOMAIN-CONTAINING PROTEIN"/>
    <property type="match status" value="1"/>
</dbReference>
<proteinExistence type="predicted"/>
<dbReference type="SUPFAM" id="SSF55729">
    <property type="entry name" value="Acyl-CoA N-acyltransferases (Nat)"/>
    <property type="match status" value="1"/>
</dbReference>
<dbReference type="PANTHER" id="PTHR43792">
    <property type="entry name" value="GNAT FAMILY, PUTATIVE (AFU_ORTHOLOGUE AFUA_3G00765)-RELATED-RELATED"/>
    <property type="match status" value="1"/>
</dbReference>
<name>A0ABY7WND9_9SPHI</name>
<evidence type="ECO:0000259" key="1">
    <source>
        <dbReference type="PROSITE" id="PS51186"/>
    </source>
</evidence>
<keyword evidence="3" id="KW-1185">Reference proteome</keyword>
<dbReference type="Gene3D" id="3.40.630.30">
    <property type="match status" value="1"/>
</dbReference>
<protein>
    <submittedName>
        <fullName evidence="2">GNAT family N-acetyltransferase</fullName>
    </submittedName>
</protein>
<reference evidence="2 3" key="1">
    <citation type="submission" date="2023-02" db="EMBL/GenBank/DDBJ databases">
        <title>Genome sequence of Sphingobacterium sp. KACC 22765.</title>
        <authorList>
            <person name="Kim S."/>
            <person name="Heo J."/>
            <person name="Kwon S.-W."/>
        </authorList>
    </citation>
    <scope>NUCLEOTIDE SEQUENCE [LARGE SCALE GENOMIC DNA]</scope>
    <source>
        <strain evidence="2 3">KACC 22765</strain>
    </source>
</reference>
<accession>A0ABY7WND9</accession>
<dbReference type="InterPro" id="IPR016181">
    <property type="entry name" value="Acyl_CoA_acyltransferase"/>
</dbReference>
<dbReference type="InterPro" id="IPR000182">
    <property type="entry name" value="GNAT_dom"/>
</dbReference>
<evidence type="ECO:0000313" key="3">
    <source>
        <dbReference type="Proteomes" id="UP001221558"/>
    </source>
</evidence>
<evidence type="ECO:0000313" key="2">
    <source>
        <dbReference type="EMBL" id="WDF70212.1"/>
    </source>
</evidence>
<dbReference type="PROSITE" id="PS51186">
    <property type="entry name" value="GNAT"/>
    <property type="match status" value="1"/>
</dbReference>
<dbReference type="Proteomes" id="UP001221558">
    <property type="component" value="Chromosome"/>
</dbReference>